<feature type="region of interest" description="Disordered" evidence="1">
    <location>
        <begin position="1"/>
        <end position="21"/>
    </location>
</feature>
<dbReference type="EMBL" id="DF237406">
    <property type="protein sequence ID" value="GAQ88760.1"/>
    <property type="molecule type" value="Genomic_DNA"/>
</dbReference>
<name>A0A1Y1ICW8_KLENI</name>
<proteinExistence type="predicted"/>
<gene>
    <name evidence="2" type="ORF">KFL_004570020</name>
</gene>
<dbReference type="PANTHER" id="PTHR37227">
    <property type="entry name" value="OS01G0219000 PROTEIN"/>
    <property type="match status" value="1"/>
</dbReference>
<reference evidence="2 3" key="1">
    <citation type="journal article" date="2014" name="Nat. Commun.">
        <title>Klebsormidium flaccidum genome reveals primary factors for plant terrestrial adaptation.</title>
        <authorList>
            <person name="Hori K."/>
            <person name="Maruyama F."/>
            <person name="Fujisawa T."/>
            <person name="Togashi T."/>
            <person name="Yamamoto N."/>
            <person name="Seo M."/>
            <person name="Sato S."/>
            <person name="Yamada T."/>
            <person name="Mori H."/>
            <person name="Tajima N."/>
            <person name="Moriyama T."/>
            <person name="Ikeuchi M."/>
            <person name="Watanabe M."/>
            <person name="Wada H."/>
            <person name="Kobayashi K."/>
            <person name="Saito M."/>
            <person name="Masuda T."/>
            <person name="Sasaki-Sekimoto Y."/>
            <person name="Mashiguchi K."/>
            <person name="Awai K."/>
            <person name="Shimojima M."/>
            <person name="Masuda S."/>
            <person name="Iwai M."/>
            <person name="Nobusawa T."/>
            <person name="Narise T."/>
            <person name="Kondo S."/>
            <person name="Saito H."/>
            <person name="Sato R."/>
            <person name="Murakawa M."/>
            <person name="Ihara Y."/>
            <person name="Oshima-Yamada Y."/>
            <person name="Ohtaka K."/>
            <person name="Satoh M."/>
            <person name="Sonobe K."/>
            <person name="Ishii M."/>
            <person name="Ohtani R."/>
            <person name="Kanamori-Sato M."/>
            <person name="Honoki R."/>
            <person name="Miyazaki D."/>
            <person name="Mochizuki H."/>
            <person name="Umetsu J."/>
            <person name="Higashi K."/>
            <person name="Shibata D."/>
            <person name="Kamiya Y."/>
            <person name="Sato N."/>
            <person name="Nakamura Y."/>
            <person name="Tabata S."/>
            <person name="Ida S."/>
            <person name="Kurokawa K."/>
            <person name="Ohta H."/>
        </authorList>
    </citation>
    <scope>NUCLEOTIDE SEQUENCE [LARGE SCALE GENOMIC DNA]</scope>
    <source>
        <strain evidence="2 3">NIES-2285</strain>
    </source>
</reference>
<sequence length="283" mass="30423">MALFYDPITDEAGPSRTWEEDEEEFEELYGSKGEAAYAFKLLPAAEQHHKGGKLQADLLMVGASSASRVLLSHLGEFGDKVGAIYQDINETDEGRRDRSQEDDASDGHLFQMSAAGGDRIILVSVPEGVRQEGAAAWARALFGGVSATRTVVLGSIPRSKFLGAADEGASPVIYTVETSAQRAATGQAGTNVTYLPTGNLVDGVAAAVVSHCQVRNLVATLLVNIDQTSGPDQKMVQALTNEIKECLQLQSQHFNVHWPDLVAKSQKDLASRSRGQSWSELYS</sequence>
<keyword evidence="3" id="KW-1185">Reference proteome</keyword>
<protein>
    <recommendedName>
        <fullName evidence="4">Proteasome assembly chaperone 1</fullName>
    </recommendedName>
</protein>
<dbReference type="OrthoDB" id="17536at2759"/>
<dbReference type="AlphaFoldDB" id="A0A1Y1ICW8"/>
<accession>A0A1Y1ICW8</accession>
<evidence type="ECO:0000313" key="2">
    <source>
        <dbReference type="EMBL" id="GAQ88760.1"/>
    </source>
</evidence>
<dbReference type="OMA" id="LTHCQLR"/>
<evidence type="ECO:0000313" key="3">
    <source>
        <dbReference type="Proteomes" id="UP000054558"/>
    </source>
</evidence>
<dbReference type="Proteomes" id="UP000054558">
    <property type="component" value="Unassembled WGS sequence"/>
</dbReference>
<organism evidence="2 3">
    <name type="scientific">Klebsormidium nitens</name>
    <name type="common">Green alga</name>
    <name type="synonym">Ulothrix nitens</name>
    <dbReference type="NCBI Taxonomy" id="105231"/>
    <lineage>
        <taxon>Eukaryota</taxon>
        <taxon>Viridiplantae</taxon>
        <taxon>Streptophyta</taxon>
        <taxon>Klebsormidiophyceae</taxon>
        <taxon>Klebsormidiales</taxon>
        <taxon>Klebsormidiaceae</taxon>
        <taxon>Klebsormidium</taxon>
    </lineage>
</organism>
<dbReference type="PANTHER" id="PTHR37227:SF2">
    <property type="entry name" value="OS01G0219000 PROTEIN"/>
    <property type="match status" value="1"/>
</dbReference>
<evidence type="ECO:0008006" key="4">
    <source>
        <dbReference type="Google" id="ProtNLM"/>
    </source>
</evidence>
<evidence type="ECO:0000256" key="1">
    <source>
        <dbReference type="SAM" id="MobiDB-lite"/>
    </source>
</evidence>